<name>A0A453IQF9_AEGTS</name>
<evidence type="ECO:0000313" key="1">
    <source>
        <dbReference type="EnsemblPlants" id="AET4Gv20643400.5"/>
    </source>
</evidence>
<dbReference type="EnsemblPlants" id="AET4Gv20643400.7">
    <property type="protein sequence ID" value="AET4Gv20643400.7"/>
    <property type="gene ID" value="AET4Gv20643400"/>
</dbReference>
<dbReference type="Proteomes" id="UP000015105">
    <property type="component" value="Chromosome 4D"/>
</dbReference>
<evidence type="ECO:0000313" key="2">
    <source>
        <dbReference type="Proteomes" id="UP000015105"/>
    </source>
</evidence>
<evidence type="ECO:0008006" key="3">
    <source>
        <dbReference type="Google" id="ProtNLM"/>
    </source>
</evidence>
<dbReference type="Gramene" id="AET4Gv20643400.5">
    <property type="protein sequence ID" value="AET4Gv20643400.5"/>
    <property type="gene ID" value="AET4Gv20643400"/>
</dbReference>
<sequence>MLCSHVLRVMEILYLEDIRAKHILKRLTKDARDILHQHLVQYQRDNSVNLSFTCRHSTLYPKAMEVVRMRDASAAAFDHVFAGLDALLLSGAPFAEKRDGYGFEDHMAGLTPGTLPGNGEIAYVGDKGADRCISTRNSIRANGLHCLTVLEKQRGVGRPTNNSEKAPYKGLSKRTRFCSICRRGSHNRLHTPKEGMPQRNHLSSGDAGIVEWKGPADNAHKTFGCC</sequence>
<accession>A0A453IQF9</accession>
<reference evidence="1" key="4">
    <citation type="submission" date="2019-03" db="UniProtKB">
        <authorList>
            <consortium name="EnsemblPlants"/>
        </authorList>
    </citation>
    <scope>IDENTIFICATION</scope>
</reference>
<dbReference type="AlphaFoldDB" id="A0A453IQF9"/>
<reference evidence="2" key="2">
    <citation type="journal article" date="2017" name="Nat. Plants">
        <title>The Aegilops tauschii genome reveals multiple impacts of transposons.</title>
        <authorList>
            <person name="Zhao G."/>
            <person name="Zou C."/>
            <person name="Li K."/>
            <person name="Wang K."/>
            <person name="Li T."/>
            <person name="Gao L."/>
            <person name="Zhang X."/>
            <person name="Wang H."/>
            <person name="Yang Z."/>
            <person name="Liu X."/>
            <person name="Jiang W."/>
            <person name="Mao L."/>
            <person name="Kong X."/>
            <person name="Jiao Y."/>
            <person name="Jia J."/>
        </authorList>
    </citation>
    <scope>NUCLEOTIDE SEQUENCE [LARGE SCALE GENOMIC DNA]</scope>
    <source>
        <strain evidence="2">cv. AL8/78</strain>
    </source>
</reference>
<organism evidence="1 2">
    <name type="scientific">Aegilops tauschii subsp. strangulata</name>
    <name type="common">Goatgrass</name>
    <dbReference type="NCBI Taxonomy" id="200361"/>
    <lineage>
        <taxon>Eukaryota</taxon>
        <taxon>Viridiplantae</taxon>
        <taxon>Streptophyta</taxon>
        <taxon>Embryophyta</taxon>
        <taxon>Tracheophyta</taxon>
        <taxon>Spermatophyta</taxon>
        <taxon>Magnoliopsida</taxon>
        <taxon>Liliopsida</taxon>
        <taxon>Poales</taxon>
        <taxon>Poaceae</taxon>
        <taxon>BOP clade</taxon>
        <taxon>Pooideae</taxon>
        <taxon>Triticodae</taxon>
        <taxon>Triticeae</taxon>
        <taxon>Triticinae</taxon>
        <taxon>Aegilops</taxon>
    </lineage>
</organism>
<dbReference type="EnsemblPlants" id="AET4Gv20643400.8">
    <property type="protein sequence ID" value="AET4Gv20643400.8"/>
    <property type="gene ID" value="AET4Gv20643400"/>
</dbReference>
<protein>
    <recommendedName>
        <fullName evidence="3">Protein FAR1-RELATED SEQUENCE</fullName>
    </recommendedName>
</protein>
<keyword evidence="2" id="KW-1185">Reference proteome</keyword>
<reference evidence="2" key="1">
    <citation type="journal article" date="2014" name="Science">
        <title>Ancient hybridizations among the ancestral genomes of bread wheat.</title>
        <authorList>
            <consortium name="International Wheat Genome Sequencing Consortium,"/>
            <person name="Marcussen T."/>
            <person name="Sandve S.R."/>
            <person name="Heier L."/>
            <person name="Spannagl M."/>
            <person name="Pfeifer M."/>
            <person name="Jakobsen K.S."/>
            <person name="Wulff B.B."/>
            <person name="Steuernagel B."/>
            <person name="Mayer K.F."/>
            <person name="Olsen O.A."/>
        </authorList>
    </citation>
    <scope>NUCLEOTIDE SEQUENCE [LARGE SCALE GENOMIC DNA]</scope>
    <source>
        <strain evidence="2">cv. AL8/78</strain>
    </source>
</reference>
<dbReference type="EnsemblPlants" id="AET4Gv20643400.5">
    <property type="protein sequence ID" value="AET4Gv20643400.5"/>
    <property type="gene ID" value="AET4Gv20643400"/>
</dbReference>
<dbReference type="Gramene" id="AET4Gv20643400.8">
    <property type="protein sequence ID" value="AET4Gv20643400.8"/>
    <property type="gene ID" value="AET4Gv20643400"/>
</dbReference>
<reference evidence="1" key="5">
    <citation type="journal article" date="2021" name="G3 (Bethesda)">
        <title>Aegilops tauschii genome assembly Aet v5.0 features greater sequence contiguity and improved annotation.</title>
        <authorList>
            <person name="Wang L."/>
            <person name="Zhu T."/>
            <person name="Rodriguez J.C."/>
            <person name="Deal K.R."/>
            <person name="Dubcovsky J."/>
            <person name="McGuire P.E."/>
            <person name="Lux T."/>
            <person name="Spannagl M."/>
            <person name="Mayer K.F.X."/>
            <person name="Baldrich P."/>
            <person name="Meyers B.C."/>
            <person name="Huo N."/>
            <person name="Gu Y.Q."/>
            <person name="Zhou H."/>
            <person name="Devos K.M."/>
            <person name="Bennetzen J.L."/>
            <person name="Unver T."/>
            <person name="Budak H."/>
            <person name="Gulick P.J."/>
            <person name="Galiba G."/>
            <person name="Kalapos B."/>
            <person name="Nelson D.R."/>
            <person name="Li P."/>
            <person name="You F.M."/>
            <person name="Luo M.C."/>
            <person name="Dvorak J."/>
        </authorList>
    </citation>
    <scope>NUCLEOTIDE SEQUENCE [LARGE SCALE GENOMIC DNA]</scope>
    <source>
        <strain evidence="1">cv. AL8/78</strain>
    </source>
</reference>
<proteinExistence type="predicted"/>
<dbReference type="Gramene" id="AET4Gv20643400.7">
    <property type="protein sequence ID" value="AET4Gv20643400.7"/>
    <property type="gene ID" value="AET4Gv20643400"/>
</dbReference>
<reference evidence="1" key="3">
    <citation type="journal article" date="2017" name="Nature">
        <title>Genome sequence of the progenitor of the wheat D genome Aegilops tauschii.</title>
        <authorList>
            <person name="Luo M.C."/>
            <person name="Gu Y.Q."/>
            <person name="Puiu D."/>
            <person name="Wang H."/>
            <person name="Twardziok S.O."/>
            <person name="Deal K.R."/>
            <person name="Huo N."/>
            <person name="Zhu T."/>
            <person name="Wang L."/>
            <person name="Wang Y."/>
            <person name="McGuire P.E."/>
            <person name="Liu S."/>
            <person name="Long H."/>
            <person name="Ramasamy R.K."/>
            <person name="Rodriguez J.C."/>
            <person name="Van S.L."/>
            <person name="Yuan L."/>
            <person name="Wang Z."/>
            <person name="Xia Z."/>
            <person name="Xiao L."/>
            <person name="Anderson O.D."/>
            <person name="Ouyang S."/>
            <person name="Liang Y."/>
            <person name="Zimin A.V."/>
            <person name="Pertea G."/>
            <person name="Qi P."/>
            <person name="Bennetzen J.L."/>
            <person name="Dai X."/>
            <person name="Dawson M.W."/>
            <person name="Muller H.G."/>
            <person name="Kugler K."/>
            <person name="Rivarola-Duarte L."/>
            <person name="Spannagl M."/>
            <person name="Mayer K.F.X."/>
            <person name="Lu F.H."/>
            <person name="Bevan M.W."/>
            <person name="Leroy P."/>
            <person name="Li P."/>
            <person name="You F.M."/>
            <person name="Sun Q."/>
            <person name="Liu Z."/>
            <person name="Lyons E."/>
            <person name="Wicker T."/>
            <person name="Salzberg S.L."/>
            <person name="Devos K.M."/>
            <person name="Dvorak J."/>
        </authorList>
    </citation>
    <scope>NUCLEOTIDE SEQUENCE [LARGE SCALE GENOMIC DNA]</scope>
    <source>
        <strain evidence="1">cv. AL8/78</strain>
    </source>
</reference>